<keyword evidence="1" id="KW-0472">Membrane</keyword>
<dbReference type="Pfam" id="PF12869">
    <property type="entry name" value="tRNA_anti-like"/>
    <property type="match status" value="1"/>
</dbReference>
<keyword evidence="1" id="KW-1133">Transmembrane helix</keyword>
<evidence type="ECO:0000313" key="3">
    <source>
        <dbReference type="Proteomes" id="UP000184532"/>
    </source>
</evidence>
<keyword evidence="1" id="KW-0812">Transmembrane</keyword>
<organism evidence="2 3">
    <name type="scientific">Flagellimonas flava</name>
    <dbReference type="NCBI Taxonomy" id="570519"/>
    <lineage>
        <taxon>Bacteria</taxon>
        <taxon>Pseudomonadati</taxon>
        <taxon>Bacteroidota</taxon>
        <taxon>Flavobacteriia</taxon>
        <taxon>Flavobacteriales</taxon>
        <taxon>Flavobacteriaceae</taxon>
        <taxon>Flagellimonas</taxon>
    </lineage>
</organism>
<accession>A0A1M5K073</accession>
<proteinExistence type="predicted"/>
<evidence type="ECO:0000313" key="2">
    <source>
        <dbReference type="EMBL" id="SHG46247.1"/>
    </source>
</evidence>
<gene>
    <name evidence="2" type="ORF">SAMN04488116_1318</name>
</gene>
<name>A0A1M5K073_9FLAO</name>
<dbReference type="EMBL" id="FQWL01000002">
    <property type="protein sequence ID" value="SHG46247.1"/>
    <property type="molecule type" value="Genomic_DNA"/>
</dbReference>
<evidence type="ECO:0000256" key="1">
    <source>
        <dbReference type="SAM" id="Phobius"/>
    </source>
</evidence>
<reference evidence="3" key="1">
    <citation type="submission" date="2016-11" db="EMBL/GenBank/DDBJ databases">
        <authorList>
            <person name="Varghese N."/>
            <person name="Submissions S."/>
        </authorList>
    </citation>
    <scope>NUCLEOTIDE SEQUENCE [LARGE SCALE GENOMIC DNA]</scope>
    <source>
        <strain evidence="3">DSM 22638</strain>
    </source>
</reference>
<dbReference type="Proteomes" id="UP000184532">
    <property type="component" value="Unassembled WGS sequence"/>
</dbReference>
<dbReference type="STRING" id="570519.SAMN04488116_1318"/>
<dbReference type="AlphaFoldDB" id="A0A1M5K073"/>
<protein>
    <submittedName>
        <fullName evidence="2">tRNA_anti-like</fullName>
    </submittedName>
</protein>
<feature type="transmembrane region" description="Helical" evidence="1">
    <location>
        <begin position="21"/>
        <end position="39"/>
    </location>
</feature>
<keyword evidence="3" id="KW-1185">Reference proteome</keyword>
<sequence length="154" mass="17336">MPRALMKVTLGNVKNIFGARFWFIVLVVALVASGLWFYFNPIEKDMAKVEPEFFYKAPDLISTLTGDQSAQKNIKAEKVVEITGAVKEVNDRNDRITIILRAGLEDHPAVICDMLKGERESVRKLQMGDTVKVKGIYKGFLKDAIFLNCVIVDE</sequence>
<dbReference type="InterPro" id="IPR024422">
    <property type="entry name" value="Protein_unknown_function_OB"/>
</dbReference>
<dbReference type="OrthoDB" id="673558at2"/>